<dbReference type="Gene3D" id="3.30.70.580">
    <property type="entry name" value="Pseudouridine synthase I, catalytic domain, N-terminal subdomain"/>
    <property type="match status" value="1"/>
</dbReference>
<comment type="caution">
    <text evidence="9">The sequence shown here is derived from an EMBL/GenBank/DDBJ whole genome shotgun (WGS) entry which is preliminary data.</text>
</comment>
<dbReference type="EMBL" id="QEXV01000003">
    <property type="protein sequence ID" value="PWE17708.1"/>
    <property type="molecule type" value="Genomic_DNA"/>
</dbReference>
<dbReference type="Gene3D" id="3.10.290.10">
    <property type="entry name" value="RNA-binding S4 domain"/>
    <property type="match status" value="1"/>
</dbReference>
<dbReference type="AlphaFoldDB" id="A0A2U2BUM1"/>
<accession>A0A2U2BUM1</accession>
<dbReference type="PROSITE" id="PS50889">
    <property type="entry name" value="S4"/>
    <property type="match status" value="1"/>
</dbReference>
<organism evidence="9 10">
    <name type="scientific">Marinicauda salina</name>
    <dbReference type="NCBI Taxonomy" id="2135793"/>
    <lineage>
        <taxon>Bacteria</taxon>
        <taxon>Pseudomonadati</taxon>
        <taxon>Pseudomonadota</taxon>
        <taxon>Alphaproteobacteria</taxon>
        <taxon>Maricaulales</taxon>
        <taxon>Maricaulaceae</taxon>
        <taxon>Marinicauda</taxon>
    </lineage>
</organism>
<dbReference type="SMART" id="SM00363">
    <property type="entry name" value="S4"/>
    <property type="match status" value="1"/>
</dbReference>
<dbReference type="OrthoDB" id="9807213at2"/>
<comment type="similarity">
    <text evidence="2 6">Belongs to the pseudouridine synthase RsuA family.</text>
</comment>
<feature type="region of interest" description="Disordered" evidence="7">
    <location>
        <begin position="253"/>
        <end position="273"/>
    </location>
</feature>
<keyword evidence="10" id="KW-1185">Reference proteome</keyword>
<gene>
    <name evidence="9" type="ORF">DDZ18_08605</name>
</gene>
<evidence type="ECO:0000256" key="6">
    <source>
        <dbReference type="RuleBase" id="RU003887"/>
    </source>
</evidence>
<protein>
    <recommendedName>
        <fullName evidence="6">Pseudouridine synthase</fullName>
        <ecNumber evidence="6">5.4.99.-</ecNumber>
    </recommendedName>
</protein>
<sequence>MSESNEKPGGERIAKVLAHAGVASRREAERLIEAGRISVNGETLTTPAFKVRPGDDIRFDGEPVGARPPTRVWRFHKPAGLVTTHADPQGRETVFDRLPDDMGRVISVGRLDLNSEGLLLLTNDGELARVLELPATGWTRRYRVRAWGEVTDKQLESLKDGVTVEGVKYGPIEAEVDRRTGSNVWLTVRLKEGKNREVRKVLSHIGLAVNRLLRTAYGPFQLGSLKPGAVEEVKTAVLRDQLGKLYRLDAEGYPAGAAPADGRKGRGGANRRR</sequence>
<dbReference type="PANTHER" id="PTHR47683:SF3">
    <property type="entry name" value="RIBOSOMAL LARGE SUBUNIT PSEUDOURIDINE SYNTHASE B"/>
    <property type="match status" value="1"/>
</dbReference>
<dbReference type="GO" id="GO:0000455">
    <property type="term" value="P:enzyme-directed rRNA pseudouridine synthesis"/>
    <property type="evidence" value="ECO:0007669"/>
    <property type="project" value="UniProtKB-ARBA"/>
</dbReference>
<dbReference type="InterPro" id="IPR020094">
    <property type="entry name" value="TruA/RsuA/RluB/E/F_N"/>
</dbReference>
<keyword evidence="4 6" id="KW-0413">Isomerase</keyword>
<dbReference type="SUPFAM" id="SSF55174">
    <property type="entry name" value="Alpha-L RNA-binding motif"/>
    <property type="match status" value="1"/>
</dbReference>
<dbReference type="Gene3D" id="3.30.70.1560">
    <property type="entry name" value="Alpha-L RNA-binding motif"/>
    <property type="match status" value="1"/>
</dbReference>
<dbReference type="SUPFAM" id="SSF55120">
    <property type="entry name" value="Pseudouridine synthase"/>
    <property type="match status" value="1"/>
</dbReference>
<evidence type="ECO:0000259" key="8">
    <source>
        <dbReference type="SMART" id="SM00363"/>
    </source>
</evidence>
<feature type="domain" description="RNA-binding S4" evidence="8">
    <location>
        <begin position="11"/>
        <end position="68"/>
    </location>
</feature>
<dbReference type="Proteomes" id="UP000245168">
    <property type="component" value="Unassembled WGS sequence"/>
</dbReference>
<dbReference type="RefSeq" id="WP_109252939.1">
    <property type="nucleotide sequence ID" value="NZ_QEXV01000003.1"/>
</dbReference>
<reference evidence="10" key="1">
    <citation type="submission" date="2018-05" db="EMBL/GenBank/DDBJ databases">
        <authorList>
            <person name="Liu B.-T."/>
        </authorList>
    </citation>
    <scope>NUCLEOTIDE SEQUENCE [LARGE SCALE GENOMIC DNA]</scope>
    <source>
        <strain evidence="10">WD6-1</strain>
    </source>
</reference>
<dbReference type="EC" id="5.4.99.-" evidence="6"/>
<dbReference type="NCBIfam" id="TIGR00093">
    <property type="entry name" value="pseudouridine synthase"/>
    <property type="match status" value="1"/>
</dbReference>
<dbReference type="InterPro" id="IPR006145">
    <property type="entry name" value="PsdUridine_synth_RsuA/RluA"/>
</dbReference>
<dbReference type="InterPro" id="IPR000748">
    <property type="entry name" value="PsdUridine_synth_RsuA/RluB/E/F"/>
</dbReference>
<dbReference type="InterPro" id="IPR020103">
    <property type="entry name" value="PsdUridine_synth_cat_dom_sf"/>
</dbReference>
<dbReference type="Pfam" id="PF01479">
    <property type="entry name" value="S4"/>
    <property type="match status" value="1"/>
</dbReference>
<dbReference type="InterPro" id="IPR002942">
    <property type="entry name" value="S4_RNA-bd"/>
</dbReference>
<dbReference type="GO" id="GO:0120159">
    <property type="term" value="F:rRNA pseudouridine synthase activity"/>
    <property type="evidence" value="ECO:0007669"/>
    <property type="project" value="UniProtKB-ARBA"/>
</dbReference>
<dbReference type="GO" id="GO:0003723">
    <property type="term" value="F:RNA binding"/>
    <property type="evidence" value="ECO:0007669"/>
    <property type="project" value="UniProtKB-KW"/>
</dbReference>
<keyword evidence="3 5" id="KW-0694">RNA-binding</keyword>
<evidence type="ECO:0000256" key="3">
    <source>
        <dbReference type="ARBA" id="ARBA00022884"/>
    </source>
</evidence>
<dbReference type="InterPro" id="IPR036986">
    <property type="entry name" value="S4_RNA-bd_sf"/>
</dbReference>
<dbReference type="PROSITE" id="PS01149">
    <property type="entry name" value="PSI_RSU"/>
    <property type="match status" value="1"/>
</dbReference>
<dbReference type="FunFam" id="3.10.290.10:FF:000003">
    <property type="entry name" value="Pseudouridine synthase"/>
    <property type="match status" value="1"/>
</dbReference>
<dbReference type="InterPro" id="IPR050343">
    <property type="entry name" value="RsuA_PseudoU_synthase"/>
</dbReference>
<evidence type="ECO:0000256" key="5">
    <source>
        <dbReference type="PROSITE-ProRule" id="PRU00182"/>
    </source>
</evidence>
<dbReference type="CDD" id="cd00165">
    <property type="entry name" value="S4"/>
    <property type="match status" value="1"/>
</dbReference>
<name>A0A2U2BUM1_9PROT</name>
<comment type="catalytic activity">
    <reaction evidence="1">
        <text>a uridine in RNA = a pseudouridine in RNA</text>
        <dbReference type="Rhea" id="RHEA:48348"/>
        <dbReference type="Rhea" id="RHEA-COMP:12068"/>
        <dbReference type="Rhea" id="RHEA-COMP:12069"/>
        <dbReference type="ChEBI" id="CHEBI:65314"/>
        <dbReference type="ChEBI" id="CHEBI:65315"/>
    </reaction>
</comment>
<dbReference type="PANTHER" id="PTHR47683">
    <property type="entry name" value="PSEUDOURIDINE SYNTHASE FAMILY PROTEIN-RELATED"/>
    <property type="match status" value="1"/>
</dbReference>
<evidence type="ECO:0000256" key="7">
    <source>
        <dbReference type="SAM" id="MobiDB-lite"/>
    </source>
</evidence>
<evidence type="ECO:0000313" key="10">
    <source>
        <dbReference type="Proteomes" id="UP000245168"/>
    </source>
</evidence>
<evidence type="ECO:0000313" key="9">
    <source>
        <dbReference type="EMBL" id="PWE17708.1"/>
    </source>
</evidence>
<dbReference type="InterPro" id="IPR042092">
    <property type="entry name" value="PsdUridine_s_RsuA/RluB/E/F_cat"/>
</dbReference>
<evidence type="ECO:0000256" key="4">
    <source>
        <dbReference type="ARBA" id="ARBA00023235"/>
    </source>
</evidence>
<evidence type="ECO:0000256" key="1">
    <source>
        <dbReference type="ARBA" id="ARBA00000073"/>
    </source>
</evidence>
<proteinExistence type="inferred from homology"/>
<evidence type="ECO:0000256" key="2">
    <source>
        <dbReference type="ARBA" id="ARBA00008348"/>
    </source>
</evidence>
<dbReference type="Pfam" id="PF00849">
    <property type="entry name" value="PseudoU_synth_2"/>
    <property type="match status" value="1"/>
</dbReference>
<dbReference type="InterPro" id="IPR018496">
    <property type="entry name" value="PsdUridine_synth_RsuA/RluB_CS"/>
</dbReference>